<dbReference type="GO" id="GO:0034599">
    <property type="term" value="P:cellular response to oxidative stress"/>
    <property type="evidence" value="ECO:0007669"/>
    <property type="project" value="TreeGrafter"/>
</dbReference>
<dbReference type="InterPro" id="IPR036249">
    <property type="entry name" value="Thioredoxin-like_sf"/>
</dbReference>
<keyword evidence="3 6" id="KW-0249">Electron transport</keyword>
<proteinExistence type="inferred from homology"/>
<dbReference type="Proteomes" id="UP000066549">
    <property type="component" value="Chromosome"/>
</dbReference>
<keyword evidence="5 6" id="KW-0676">Redox-active center</keyword>
<evidence type="ECO:0000313" key="8">
    <source>
        <dbReference type="EMBL" id="AKO65510.1"/>
    </source>
</evidence>
<dbReference type="PROSITE" id="PS00195">
    <property type="entry name" value="GLUTAREDOXIN_1"/>
    <property type="match status" value="1"/>
</dbReference>
<keyword evidence="2 6" id="KW-0813">Transport</keyword>
<evidence type="ECO:0000256" key="2">
    <source>
        <dbReference type="ARBA" id="ARBA00022448"/>
    </source>
</evidence>
<dbReference type="InterPro" id="IPR014025">
    <property type="entry name" value="Glutaredoxin_subgr"/>
</dbReference>
<dbReference type="PANTHER" id="PTHR45694:SF18">
    <property type="entry name" value="GLUTAREDOXIN-1-RELATED"/>
    <property type="match status" value="1"/>
</dbReference>
<comment type="function">
    <text evidence="6">Has a glutathione-disulfide oxidoreductase activity in the presence of NADPH and glutathione reductase. Reduces low molecular weight disulfides and proteins.</text>
</comment>
<dbReference type="GO" id="GO:0045454">
    <property type="term" value="P:cell redox homeostasis"/>
    <property type="evidence" value="ECO:0007669"/>
    <property type="project" value="InterPro"/>
</dbReference>
<dbReference type="PATRIC" id="fig|1623450.3.peg.353"/>
<feature type="domain" description="Glutaredoxin" evidence="7">
    <location>
        <begin position="3"/>
        <end position="63"/>
    </location>
</feature>
<keyword evidence="6" id="KW-0963">Cytoplasm</keyword>
<dbReference type="PROSITE" id="PS51354">
    <property type="entry name" value="GLUTAREDOXIN_2"/>
    <property type="match status" value="1"/>
</dbReference>
<evidence type="ECO:0000256" key="4">
    <source>
        <dbReference type="ARBA" id="ARBA00023157"/>
    </source>
</evidence>
<evidence type="ECO:0000256" key="6">
    <source>
        <dbReference type="RuleBase" id="RU364065"/>
    </source>
</evidence>
<evidence type="ECO:0000256" key="1">
    <source>
        <dbReference type="ARBA" id="ARBA00007787"/>
    </source>
</evidence>
<dbReference type="NCBIfam" id="TIGR02181">
    <property type="entry name" value="GRX_bact"/>
    <property type="match status" value="1"/>
</dbReference>
<dbReference type="InterPro" id="IPR011767">
    <property type="entry name" value="GLR_AS"/>
</dbReference>
<keyword evidence="4" id="KW-1015">Disulfide bond</keyword>
<evidence type="ECO:0000256" key="3">
    <source>
        <dbReference type="ARBA" id="ARBA00022982"/>
    </source>
</evidence>
<dbReference type="Pfam" id="PF00462">
    <property type="entry name" value="Glutaredoxin"/>
    <property type="match status" value="1"/>
</dbReference>
<dbReference type="GO" id="GO:0005737">
    <property type="term" value="C:cytoplasm"/>
    <property type="evidence" value="ECO:0007669"/>
    <property type="project" value="TreeGrafter"/>
</dbReference>
<dbReference type="PRINTS" id="PR00160">
    <property type="entry name" value="GLUTAREDOXIN"/>
</dbReference>
<dbReference type="SUPFAM" id="SSF52833">
    <property type="entry name" value="Thioredoxin-like"/>
    <property type="match status" value="1"/>
</dbReference>
<gene>
    <name evidence="8" type="ORF">VI33_01775</name>
</gene>
<keyword evidence="9" id="KW-1185">Reference proteome</keyword>
<dbReference type="AlphaFoldDB" id="A0A0H4J0D2"/>
<sequence>MKVIMYTSNFCPYCTNAEKLLNKKGLNNIKKIFIDKSEDDLLQMIEITGRRTVPQIFINDQHVGGFDDLRKFDQSGELDKVISDSKI</sequence>
<evidence type="ECO:0000256" key="5">
    <source>
        <dbReference type="ARBA" id="ARBA00023284"/>
    </source>
</evidence>
<dbReference type="PANTHER" id="PTHR45694">
    <property type="entry name" value="GLUTAREDOXIN 2"/>
    <property type="match status" value="1"/>
</dbReference>
<dbReference type="GO" id="GO:0015038">
    <property type="term" value="F:glutathione disulfide oxidoreductase activity"/>
    <property type="evidence" value="ECO:0007669"/>
    <property type="project" value="UniProtKB-UniRule"/>
</dbReference>
<organism evidence="8 9">
    <name type="scientific">Methylophilales bacterium MBRS-H7</name>
    <dbReference type="NCBI Taxonomy" id="1623450"/>
    <lineage>
        <taxon>Bacteria</taxon>
        <taxon>Pseudomonadati</taxon>
        <taxon>Pseudomonadota</taxon>
        <taxon>Betaproteobacteria</taxon>
        <taxon>Nitrosomonadales</taxon>
        <taxon>OM43 clade</taxon>
    </lineage>
</organism>
<dbReference type="EMBL" id="CP011002">
    <property type="protein sequence ID" value="AKO65510.1"/>
    <property type="molecule type" value="Genomic_DNA"/>
</dbReference>
<dbReference type="Gene3D" id="3.40.30.10">
    <property type="entry name" value="Glutaredoxin"/>
    <property type="match status" value="1"/>
</dbReference>
<dbReference type="InterPro" id="IPR002109">
    <property type="entry name" value="Glutaredoxin"/>
</dbReference>
<evidence type="ECO:0000259" key="7">
    <source>
        <dbReference type="Pfam" id="PF00462"/>
    </source>
</evidence>
<protein>
    <recommendedName>
        <fullName evidence="6">Glutaredoxin</fullName>
    </recommendedName>
</protein>
<name>A0A0H4J0D2_9PROT</name>
<evidence type="ECO:0000313" key="9">
    <source>
        <dbReference type="Proteomes" id="UP000066549"/>
    </source>
</evidence>
<dbReference type="InterPro" id="IPR011900">
    <property type="entry name" value="GRX_bact"/>
</dbReference>
<reference evidence="8 9" key="1">
    <citation type="submission" date="2015-03" db="EMBL/GenBank/DDBJ databases">
        <title>Comparative analysis of the OM43 clade including a novel species from Red Sea uncovers genomic and metabolic diversity among marine methylotrophs.</title>
        <authorList>
            <person name="Jimenez-Infante F."/>
            <person name="Ngugi D.K."/>
            <person name="Vinu M."/>
            <person name="Alam I."/>
            <person name="Kamau A."/>
            <person name="Blom J."/>
            <person name="Bajic V.B."/>
            <person name="Stingl U."/>
        </authorList>
    </citation>
    <scope>NUCLEOTIDE SEQUENCE [LARGE SCALE GENOMIC DNA]</scope>
    <source>
        <strain evidence="8 9">MBRSH7</strain>
    </source>
</reference>
<comment type="similarity">
    <text evidence="1 6">Belongs to the glutaredoxin family.</text>
</comment>
<accession>A0A0H4J0D2</accession>